<dbReference type="Pfam" id="PF05305">
    <property type="entry name" value="DUF732"/>
    <property type="match status" value="1"/>
</dbReference>
<feature type="compositionally biased region" description="Pro residues" evidence="1">
    <location>
        <begin position="1"/>
        <end position="12"/>
    </location>
</feature>
<name>A0ABV9MNY8_9MICC</name>
<sequence length="113" mass="12316">MTSTPSPEPTPEPTEAEAAVETAIPQRGHPKNEKEAAFLKAVQNTEFTYTDENFKGSLVFGETICEMLDNGSGPVEIEETMLLLSGANYSRAEIMTFDEIAATTLCPKHASKY</sequence>
<organism evidence="3 4">
    <name type="scientific">Glutamicibacter bergerei</name>
    <dbReference type="NCBI Taxonomy" id="256702"/>
    <lineage>
        <taxon>Bacteria</taxon>
        <taxon>Bacillati</taxon>
        <taxon>Actinomycetota</taxon>
        <taxon>Actinomycetes</taxon>
        <taxon>Micrococcales</taxon>
        <taxon>Micrococcaceae</taxon>
        <taxon>Glutamicibacter</taxon>
    </lineage>
</organism>
<dbReference type="InterPro" id="IPR007969">
    <property type="entry name" value="DUF732"/>
</dbReference>
<gene>
    <name evidence="3" type="ORF">ACFO7V_09750</name>
</gene>
<feature type="region of interest" description="Disordered" evidence="1">
    <location>
        <begin position="1"/>
        <end position="32"/>
    </location>
</feature>
<proteinExistence type="predicted"/>
<dbReference type="Proteomes" id="UP001595884">
    <property type="component" value="Unassembled WGS sequence"/>
</dbReference>
<reference evidence="4" key="1">
    <citation type="journal article" date="2019" name="Int. J. Syst. Evol. Microbiol.">
        <title>The Global Catalogue of Microorganisms (GCM) 10K type strain sequencing project: providing services to taxonomists for standard genome sequencing and annotation.</title>
        <authorList>
            <consortium name="The Broad Institute Genomics Platform"/>
            <consortium name="The Broad Institute Genome Sequencing Center for Infectious Disease"/>
            <person name="Wu L."/>
            <person name="Ma J."/>
        </authorList>
    </citation>
    <scope>NUCLEOTIDE SEQUENCE [LARGE SCALE GENOMIC DNA]</scope>
    <source>
        <strain evidence="4">CGMCC 1.12849</strain>
    </source>
</reference>
<dbReference type="EMBL" id="JBHSHE010000040">
    <property type="protein sequence ID" value="MFC4716423.1"/>
    <property type="molecule type" value="Genomic_DNA"/>
</dbReference>
<accession>A0ABV9MNY8</accession>
<feature type="domain" description="DUF732" evidence="2">
    <location>
        <begin position="35"/>
        <end position="107"/>
    </location>
</feature>
<dbReference type="RefSeq" id="WP_346059037.1">
    <property type="nucleotide sequence ID" value="NZ_BAAAVQ010000025.1"/>
</dbReference>
<evidence type="ECO:0000259" key="2">
    <source>
        <dbReference type="Pfam" id="PF05305"/>
    </source>
</evidence>
<protein>
    <submittedName>
        <fullName evidence="3">DUF732 domain-containing protein</fullName>
    </submittedName>
</protein>
<comment type="caution">
    <text evidence="3">The sequence shown here is derived from an EMBL/GenBank/DDBJ whole genome shotgun (WGS) entry which is preliminary data.</text>
</comment>
<evidence type="ECO:0000313" key="3">
    <source>
        <dbReference type="EMBL" id="MFC4716423.1"/>
    </source>
</evidence>
<keyword evidence="4" id="KW-1185">Reference proteome</keyword>
<evidence type="ECO:0000313" key="4">
    <source>
        <dbReference type="Proteomes" id="UP001595884"/>
    </source>
</evidence>
<evidence type="ECO:0000256" key="1">
    <source>
        <dbReference type="SAM" id="MobiDB-lite"/>
    </source>
</evidence>